<name>A0AA35WHI3_GEOBA</name>
<evidence type="ECO:0000256" key="1">
    <source>
        <dbReference type="SAM" id="MobiDB-lite"/>
    </source>
</evidence>
<feature type="non-terminal residue" evidence="2">
    <location>
        <position position="61"/>
    </location>
</feature>
<dbReference type="Proteomes" id="UP001174909">
    <property type="component" value="Unassembled WGS sequence"/>
</dbReference>
<organism evidence="2 3">
    <name type="scientific">Geodia barretti</name>
    <name type="common">Barrett's horny sponge</name>
    <dbReference type="NCBI Taxonomy" id="519541"/>
    <lineage>
        <taxon>Eukaryota</taxon>
        <taxon>Metazoa</taxon>
        <taxon>Porifera</taxon>
        <taxon>Demospongiae</taxon>
        <taxon>Heteroscleromorpha</taxon>
        <taxon>Tetractinellida</taxon>
        <taxon>Astrophorina</taxon>
        <taxon>Geodiidae</taxon>
        <taxon>Geodia</taxon>
    </lineage>
</organism>
<dbReference type="AlphaFoldDB" id="A0AA35WHI3"/>
<accession>A0AA35WHI3</accession>
<sequence length="61" mass="6857">MSQHHNLPEVSSRIQQEQSHDYSSIHPSSSSLPPFDLHPQTHRDGQCYYGVRIVTGNPADS</sequence>
<gene>
    <name evidence="2" type="ORF">GBAR_LOCUS9039</name>
</gene>
<evidence type="ECO:0000313" key="3">
    <source>
        <dbReference type="Proteomes" id="UP001174909"/>
    </source>
</evidence>
<feature type="region of interest" description="Disordered" evidence="1">
    <location>
        <begin position="1"/>
        <end position="43"/>
    </location>
</feature>
<comment type="caution">
    <text evidence="2">The sequence shown here is derived from an EMBL/GenBank/DDBJ whole genome shotgun (WGS) entry which is preliminary data.</text>
</comment>
<keyword evidence="3" id="KW-1185">Reference proteome</keyword>
<dbReference type="EMBL" id="CASHTH010001365">
    <property type="protein sequence ID" value="CAI8014485.1"/>
    <property type="molecule type" value="Genomic_DNA"/>
</dbReference>
<evidence type="ECO:0000313" key="2">
    <source>
        <dbReference type="EMBL" id="CAI8014485.1"/>
    </source>
</evidence>
<proteinExistence type="predicted"/>
<protein>
    <submittedName>
        <fullName evidence="2">Uncharacterized protein</fullName>
    </submittedName>
</protein>
<reference evidence="2" key="1">
    <citation type="submission" date="2023-03" db="EMBL/GenBank/DDBJ databases">
        <authorList>
            <person name="Steffen K."/>
            <person name="Cardenas P."/>
        </authorList>
    </citation>
    <scope>NUCLEOTIDE SEQUENCE</scope>
</reference>
<feature type="compositionally biased region" description="Low complexity" evidence="1">
    <location>
        <begin position="24"/>
        <end position="34"/>
    </location>
</feature>